<dbReference type="InterPro" id="IPR016040">
    <property type="entry name" value="NAD(P)-bd_dom"/>
</dbReference>
<feature type="domain" description="NAD(P)-binding" evidence="1">
    <location>
        <begin position="8"/>
        <end position="166"/>
    </location>
</feature>
<dbReference type="SUPFAM" id="SSF51735">
    <property type="entry name" value="NAD(P)-binding Rossmann-fold domains"/>
    <property type="match status" value="1"/>
</dbReference>
<dbReference type="EMBL" id="RBIL01000001">
    <property type="protein sequence ID" value="RKQ90780.1"/>
    <property type="molecule type" value="Genomic_DNA"/>
</dbReference>
<protein>
    <submittedName>
        <fullName evidence="2">Uncharacterized protein YbjT (DUF2867 family)</fullName>
    </submittedName>
</protein>
<dbReference type="PANTHER" id="PTHR43162">
    <property type="match status" value="1"/>
</dbReference>
<dbReference type="InterPro" id="IPR051604">
    <property type="entry name" value="Ergot_Alk_Oxidoreductase"/>
</dbReference>
<dbReference type="PANTHER" id="PTHR43162:SF1">
    <property type="entry name" value="PRESTALK A DIFFERENTIATION PROTEIN A"/>
    <property type="match status" value="1"/>
</dbReference>
<proteinExistence type="predicted"/>
<dbReference type="Proteomes" id="UP000278962">
    <property type="component" value="Unassembled WGS sequence"/>
</dbReference>
<gene>
    <name evidence="2" type="ORF">C8N24_0593</name>
</gene>
<organism evidence="2 3">
    <name type="scientific">Solirubrobacter pauli</name>
    <dbReference type="NCBI Taxonomy" id="166793"/>
    <lineage>
        <taxon>Bacteria</taxon>
        <taxon>Bacillati</taxon>
        <taxon>Actinomycetota</taxon>
        <taxon>Thermoleophilia</taxon>
        <taxon>Solirubrobacterales</taxon>
        <taxon>Solirubrobacteraceae</taxon>
        <taxon>Solirubrobacter</taxon>
    </lineage>
</organism>
<evidence type="ECO:0000259" key="1">
    <source>
        <dbReference type="Pfam" id="PF13460"/>
    </source>
</evidence>
<reference evidence="2 3" key="1">
    <citation type="submission" date="2018-10" db="EMBL/GenBank/DDBJ databases">
        <title>Genomic Encyclopedia of Archaeal and Bacterial Type Strains, Phase II (KMG-II): from individual species to whole genera.</title>
        <authorList>
            <person name="Goeker M."/>
        </authorList>
    </citation>
    <scope>NUCLEOTIDE SEQUENCE [LARGE SCALE GENOMIC DNA]</scope>
    <source>
        <strain evidence="2 3">DSM 14954</strain>
    </source>
</reference>
<comment type="caution">
    <text evidence="2">The sequence shown here is derived from an EMBL/GenBank/DDBJ whole genome shotgun (WGS) entry which is preliminary data.</text>
</comment>
<dbReference type="Gene3D" id="3.90.25.10">
    <property type="entry name" value="UDP-galactose 4-epimerase, domain 1"/>
    <property type="match status" value="1"/>
</dbReference>
<dbReference type="RefSeq" id="WP_121247828.1">
    <property type="nucleotide sequence ID" value="NZ_RBIL01000001.1"/>
</dbReference>
<dbReference type="Pfam" id="PF13460">
    <property type="entry name" value="NAD_binding_10"/>
    <property type="match status" value="1"/>
</dbReference>
<evidence type="ECO:0000313" key="2">
    <source>
        <dbReference type="EMBL" id="RKQ90780.1"/>
    </source>
</evidence>
<dbReference type="Gene3D" id="3.40.50.720">
    <property type="entry name" value="NAD(P)-binding Rossmann-like Domain"/>
    <property type="match status" value="1"/>
</dbReference>
<keyword evidence="3" id="KW-1185">Reference proteome</keyword>
<evidence type="ECO:0000313" key="3">
    <source>
        <dbReference type="Proteomes" id="UP000278962"/>
    </source>
</evidence>
<name>A0A660L9Z4_9ACTN</name>
<accession>A0A660L9Z4</accession>
<dbReference type="OrthoDB" id="3250520at2"/>
<dbReference type="InterPro" id="IPR036291">
    <property type="entry name" value="NAD(P)-bd_dom_sf"/>
</dbReference>
<sequence length="271" mass="28744">MSTYLVIGGTGKTGRRVVDRLRADGHTARPVSRATGFDWTRPETYDAAVARVDGVFLTVAGQDPANAGRVADLLDRSERAGARRAVLLSARAVEFHPTGALAAVEAATQAAPLAHTILRPSWFAQNFTEAFLSPDAEGRVTAPAGDGREPFVDLEDVAAVAVAALLDGHDGTLELSGSEALTFGEAVTVLGERTGRPVRFEPADPLAYRAALAEQLPPEYVDWRMAMFDAIRTGRDARLSDGIDVVLGRPATSFSAWAEREVTFAAAGSAR</sequence>
<dbReference type="AlphaFoldDB" id="A0A660L9Z4"/>